<sequence length="568" mass="59931">MRPGMWRLRRAALPLTAAALALLVTAPLLGRGFTLSYDMVFAPRQYLGPDALGTGSALPRSVPADAVVALLTTVVPGDILQQLFLTGSIFAAALGAGRLVPTNSVLTRLVAATGYAWSAYVAERLFIGHWPLLVAYACLPWITMAARHLRDGKPKAGARLILTCAPAALTPPGGLLAAGVALVVAGPRKAWLAAAVSLVLNAPWWLPSILHPGGALTETAGVGAFSARAENWGGAVLSVLGTGGIWNADVAPESRAGALVPVLTVAVVALALHGLRAQRWARGLTLLGAFGVVVASFATLPGGAATLEWAMRTVPGAGMLRDAQKWVAWWALPMAIGFALAVELIGKRLRSSSARRSLLVAGVLVPVLAMPDLALAGWGKLAAVRYPPDWLAVRDHLDADPRPGDVLVLPFQTFRQFGWNDDRTQLDPAPRVLPRTVVADDSLPVNGVVVPGEDQRAAAARRLVEHGGDLQAGLRALGIGWVLVEHGTPGPPLPATNSFRPEFDGQWLTLYRVQDPIAPNPIKGAPTVPVVIADIFALLLLAYGLLWRLLPPGRFTGARRQSVIEMRD</sequence>
<feature type="transmembrane region" description="Helical" evidence="1">
    <location>
        <begin position="128"/>
        <end position="146"/>
    </location>
</feature>
<dbReference type="EMBL" id="SNXZ01000001">
    <property type="protein sequence ID" value="TDQ04473.1"/>
    <property type="molecule type" value="Genomic_DNA"/>
</dbReference>
<accession>A0A4R6SMS7</accession>
<proteinExistence type="predicted"/>
<reference evidence="2 3" key="1">
    <citation type="submission" date="2019-03" db="EMBL/GenBank/DDBJ databases">
        <title>Genomic Encyclopedia of Type Strains, Phase IV (KMG-IV): sequencing the most valuable type-strain genomes for metagenomic binning, comparative biology and taxonomic classification.</title>
        <authorList>
            <person name="Goeker M."/>
        </authorList>
    </citation>
    <scope>NUCLEOTIDE SEQUENCE [LARGE SCALE GENOMIC DNA]</scope>
    <source>
        <strain evidence="2 3">DSM 45361</strain>
    </source>
</reference>
<keyword evidence="1" id="KW-0812">Transmembrane</keyword>
<feature type="transmembrane region" description="Helical" evidence="1">
    <location>
        <begin position="254"/>
        <end position="272"/>
    </location>
</feature>
<feature type="transmembrane region" description="Helical" evidence="1">
    <location>
        <begin position="284"/>
        <end position="307"/>
    </location>
</feature>
<evidence type="ECO:0000256" key="1">
    <source>
        <dbReference type="SAM" id="Phobius"/>
    </source>
</evidence>
<feature type="transmembrane region" description="Helical" evidence="1">
    <location>
        <begin position="530"/>
        <end position="550"/>
    </location>
</feature>
<feature type="transmembrane region" description="Helical" evidence="1">
    <location>
        <begin position="158"/>
        <end position="184"/>
    </location>
</feature>
<dbReference type="RefSeq" id="WP_243753778.1">
    <property type="nucleotide sequence ID" value="NZ_SNXZ01000001.1"/>
</dbReference>
<comment type="caution">
    <text evidence="2">The sequence shown here is derived from an EMBL/GenBank/DDBJ whole genome shotgun (WGS) entry which is preliminary data.</text>
</comment>
<evidence type="ECO:0000313" key="2">
    <source>
        <dbReference type="EMBL" id="TDQ04473.1"/>
    </source>
</evidence>
<protein>
    <submittedName>
        <fullName evidence="2">Uncharacterized protein</fullName>
    </submittedName>
</protein>
<dbReference type="AlphaFoldDB" id="A0A4R6SMS7"/>
<feature type="transmembrane region" description="Helical" evidence="1">
    <location>
        <begin position="190"/>
        <end position="210"/>
    </location>
</feature>
<feature type="transmembrane region" description="Helical" evidence="1">
    <location>
        <begin position="358"/>
        <end position="378"/>
    </location>
</feature>
<keyword evidence="1" id="KW-1133">Transmembrane helix</keyword>
<gene>
    <name evidence="2" type="ORF">EV186_101425</name>
</gene>
<name>A0A4R6SMS7_LABRH</name>
<evidence type="ECO:0000313" key="3">
    <source>
        <dbReference type="Proteomes" id="UP000295444"/>
    </source>
</evidence>
<keyword evidence="1" id="KW-0472">Membrane</keyword>
<feature type="transmembrane region" description="Helical" evidence="1">
    <location>
        <begin position="327"/>
        <end position="346"/>
    </location>
</feature>
<organism evidence="2 3">
    <name type="scientific">Labedaea rhizosphaerae</name>
    <dbReference type="NCBI Taxonomy" id="598644"/>
    <lineage>
        <taxon>Bacteria</taxon>
        <taxon>Bacillati</taxon>
        <taxon>Actinomycetota</taxon>
        <taxon>Actinomycetes</taxon>
        <taxon>Pseudonocardiales</taxon>
        <taxon>Pseudonocardiaceae</taxon>
        <taxon>Labedaea</taxon>
    </lineage>
</organism>
<dbReference type="Proteomes" id="UP000295444">
    <property type="component" value="Unassembled WGS sequence"/>
</dbReference>
<keyword evidence="3" id="KW-1185">Reference proteome</keyword>
<feature type="transmembrane region" description="Helical" evidence="1">
    <location>
        <begin position="79"/>
        <end position="100"/>
    </location>
</feature>